<sequence>MWQRMTIIGHQLIQEQVPDIYQGLPLFTWTTMLDLTLLFRNQNNWRSLRYQQRAPGITDLVEAQAHEIHQGYQLMIEEMPPFCQKNYQGHLSIQGKQEGCHLISEM</sequence>
<dbReference type="EMBL" id="EF085841">
    <property type="protein sequence ID" value="ABK25137.1"/>
    <property type="molecule type" value="mRNA"/>
</dbReference>
<protein>
    <submittedName>
        <fullName evidence="1">Uncharacterized protein</fullName>
    </submittedName>
</protein>
<reference evidence="1" key="1">
    <citation type="journal article" date="2008" name="BMC Genomics">
        <title>A conifer genomics resource of 200,000 spruce (Picea spp.) ESTs and 6,464 high-quality, sequence-finished full-length cDNAs for Sitka spruce (Picea sitchensis).</title>
        <authorList>
            <person name="Ralph S.G."/>
            <person name="Chun H.J."/>
            <person name="Kolosova N."/>
            <person name="Cooper D."/>
            <person name="Oddy C."/>
            <person name="Ritland C.E."/>
            <person name="Kirkpatrick R."/>
            <person name="Moore R."/>
            <person name="Barber S."/>
            <person name="Holt R.A."/>
            <person name="Jones S.J."/>
            <person name="Marra M.A."/>
            <person name="Douglas C.J."/>
            <person name="Ritland K."/>
            <person name="Bohlmann J."/>
        </authorList>
    </citation>
    <scope>NUCLEOTIDE SEQUENCE</scope>
    <source>
        <tissue evidence="1">Bark</tissue>
    </source>
</reference>
<organism evidence="1">
    <name type="scientific">Picea sitchensis</name>
    <name type="common">Sitka spruce</name>
    <name type="synonym">Pinus sitchensis</name>
    <dbReference type="NCBI Taxonomy" id="3332"/>
    <lineage>
        <taxon>Eukaryota</taxon>
        <taxon>Viridiplantae</taxon>
        <taxon>Streptophyta</taxon>
        <taxon>Embryophyta</taxon>
        <taxon>Tracheophyta</taxon>
        <taxon>Spermatophyta</taxon>
        <taxon>Pinopsida</taxon>
        <taxon>Pinidae</taxon>
        <taxon>Conifers I</taxon>
        <taxon>Pinales</taxon>
        <taxon>Pinaceae</taxon>
        <taxon>Picea</taxon>
    </lineage>
</organism>
<evidence type="ECO:0000313" key="1">
    <source>
        <dbReference type="EMBL" id="ABK25137.1"/>
    </source>
</evidence>
<accession>A9NWX6</accession>
<name>A9NWX6_PICSI</name>
<proteinExistence type="evidence at transcript level"/>
<dbReference type="AlphaFoldDB" id="A9NWX6"/>